<dbReference type="PANTHER" id="PTHR15081:SF1">
    <property type="entry name" value="NUCLEAR AUTOANTIGENIC SPERM PROTEIN"/>
    <property type="match status" value="1"/>
</dbReference>
<evidence type="ECO:0000256" key="5">
    <source>
        <dbReference type="ARBA" id="ARBA00023242"/>
    </source>
</evidence>
<evidence type="ECO:0000256" key="2">
    <source>
        <dbReference type="ARBA" id="ARBA00008402"/>
    </source>
</evidence>
<keyword evidence="5" id="KW-0539">Nucleus</keyword>
<keyword evidence="4" id="KW-0802">TPR repeat</keyword>
<evidence type="ECO:0000259" key="8">
    <source>
        <dbReference type="Pfam" id="PF10516"/>
    </source>
</evidence>
<comment type="similarity">
    <text evidence="2">Belongs to the NASP family.</text>
</comment>
<feature type="compositionally biased region" description="Acidic residues" evidence="7">
    <location>
        <begin position="168"/>
        <end position="195"/>
    </location>
</feature>
<evidence type="ECO:0000256" key="3">
    <source>
        <dbReference type="ARBA" id="ARBA00022737"/>
    </source>
</evidence>
<dbReference type="GO" id="GO:0005654">
    <property type="term" value="C:nucleoplasm"/>
    <property type="evidence" value="ECO:0007669"/>
    <property type="project" value="TreeGrafter"/>
</dbReference>
<evidence type="ECO:0000256" key="7">
    <source>
        <dbReference type="SAM" id="MobiDB-lite"/>
    </source>
</evidence>
<proteinExistence type="inferred from homology"/>
<dbReference type="InterPro" id="IPR019734">
    <property type="entry name" value="TPR_rpt"/>
</dbReference>
<organism evidence="9 10">
    <name type="scientific">Mesorhabditis belari</name>
    <dbReference type="NCBI Taxonomy" id="2138241"/>
    <lineage>
        <taxon>Eukaryota</taxon>
        <taxon>Metazoa</taxon>
        <taxon>Ecdysozoa</taxon>
        <taxon>Nematoda</taxon>
        <taxon>Chromadorea</taxon>
        <taxon>Rhabditida</taxon>
        <taxon>Rhabditina</taxon>
        <taxon>Rhabditomorpha</taxon>
        <taxon>Rhabditoidea</taxon>
        <taxon>Rhabditidae</taxon>
        <taxon>Mesorhabditinae</taxon>
        <taxon>Mesorhabditis</taxon>
    </lineage>
</organism>
<keyword evidence="6" id="KW-0175">Coiled coil</keyword>
<feature type="compositionally biased region" description="Basic and acidic residues" evidence="7">
    <location>
        <begin position="1"/>
        <end position="10"/>
    </location>
</feature>
<dbReference type="InterPro" id="IPR051730">
    <property type="entry name" value="NASP-like"/>
</dbReference>
<dbReference type="AlphaFoldDB" id="A0AAF3ETF6"/>
<protein>
    <submittedName>
        <fullName evidence="10">Tetratricopeptide SHNi-TPR domain-containing protein</fullName>
    </submittedName>
</protein>
<dbReference type="SMART" id="SM00028">
    <property type="entry name" value="TPR"/>
    <property type="match status" value="2"/>
</dbReference>
<comment type="subcellular location">
    <subcellularLocation>
        <location evidence="1">Nucleus</location>
    </subcellularLocation>
</comment>
<evidence type="ECO:0000256" key="4">
    <source>
        <dbReference type="ARBA" id="ARBA00022803"/>
    </source>
</evidence>
<feature type="region of interest" description="Disordered" evidence="7">
    <location>
        <begin position="351"/>
        <end position="428"/>
    </location>
</feature>
<feature type="region of interest" description="Disordered" evidence="7">
    <location>
        <begin position="1"/>
        <end position="25"/>
    </location>
</feature>
<evidence type="ECO:0000313" key="10">
    <source>
        <dbReference type="WBParaSite" id="MBELARI_LOCUS17341"/>
    </source>
</evidence>
<dbReference type="Pfam" id="PF10516">
    <property type="entry name" value="SHNi-TPR"/>
    <property type="match status" value="1"/>
</dbReference>
<sequence length="428" mass="47563">MVADERKEVTEVVEEAEPDVEMTPEQMKEKLKELYTAGKKDYYEDNFEKAADSLAEAAQLADKLFGQKAGETFDYYLYYGRAELEIGRQENILFRNAQEGMPTKDDSMCPADASVLTEGQLETIKEQVEEALEENAKELEGNAKETNKTEEDTTNEADKKESAKETADDGAEGDEEAEEAEEGVDGEDEEDEEEREPLQSAWEIFEHCRLICENQEKSKDWDLKLADVLTHLGDCSAENSNFEQGIEDLCKAQELKEKHGCIGRRLADVFIEMARVYKLADNFHSAIQYYEKAKATLEKQIGILEKEVNDESKKETAELGAIAKDLQGLLEDAIESAKQADMVKNLAGDQPATATTKIPSAPLDGKAGTMIEVRKAPKRPASSDPSEDAENVEAKKLKETVEKEKTTGDTADSTETPRENVDGSLTAV</sequence>
<dbReference type="WBParaSite" id="MBELARI_LOCUS17341">
    <property type="protein sequence ID" value="MBELARI_LOCUS17341"/>
    <property type="gene ID" value="MBELARI_LOCUS17341"/>
</dbReference>
<feature type="domain" description="Tetratricopeptide SHNi-TPR" evidence="8">
    <location>
        <begin position="226"/>
        <end position="259"/>
    </location>
</feature>
<feature type="region of interest" description="Disordered" evidence="7">
    <location>
        <begin position="137"/>
        <end position="197"/>
    </location>
</feature>
<feature type="compositionally biased region" description="Acidic residues" evidence="7">
    <location>
        <begin position="11"/>
        <end position="22"/>
    </location>
</feature>
<dbReference type="GO" id="GO:0006335">
    <property type="term" value="P:DNA replication-dependent chromatin assembly"/>
    <property type="evidence" value="ECO:0007669"/>
    <property type="project" value="TreeGrafter"/>
</dbReference>
<dbReference type="GO" id="GO:0034080">
    <property type="term" value="P:CENP-A containing chromatin assembly"/>
    <property type="evidence" value="ECO:0007669"/>
    <property type="project" value="TreeGrafter"/>
</dbReference>
<feature type="compositionally biased region" description="Basic and acidic residues" evidence="7">
    <location>
        <begin position="137"/>
        <end position="167"/>
    </location>
</feature>
<dbReference type="SUPFAM" id="SSF48452">
    <property type="entry name" value="TPR-like"/>
    <property type="match status" value="1"/>
</dbReference>
<accession>A0AAF3ETF6</accession>
<reference evidence="10" key="1">
    <citation type="submission" date="2024-02" db="UniProtKB">
        <authorList>
            <consortium name="WormBaseParasite"/>
        </authorList>
    </citation>
    <scope>IDENTIFICATION</scope>
</reference>
<dbReference type="GO" id="GO:0042393">
    <property type="term" value="F:histone binding"/>
    <property type="evidence" value="ECO:0007669"/>
    <property type="project" value="TreeGrafter"/>
</dbReference>
<dbReference type="InterPro" id="IPR019544">
    <property type="entry name" value="Tetratricopeptide_SHNi-TPR_dom"/>
</dbReference>
<evidence type="ECO:0000313" key="9">
    <source>
        <dbReference type="Proteomes" id="UP000887575"/>
    </source>
</evidence>
<keyword evidence="9" id="KW-1185">Reference proteome</keyword>
<evidence type="ECO:0000256" key="6">
    <source>
        <dbReference type="SAM" id="Coils"/>
    </source>
</evidence>
<feature type="coiled-coil region" evidence="6">
    <location>
        <begin position="287"/>
        <end position="314"/>
    </location>
</feature>
<evidence type="ECO:0000256" key="1">
    <source>
        <dbReference type="ARBA" id="ARBA00004123"/>
    </source>
</evidence>
<dbReference type="Gene3D" id="1.25.40.10">
    <property type="entry name" value="Tetratricopeptide repeat domain"/>
    <property type="match status" value="1"/>
</dbReference>
<feature type="compositionally biased region" description="Basic and acidic residues" evidence="7">
    <location>
        <begin position="392"/>
        <end position="407"/>
    </location>
</feature>
<keyword evidence="3" id="KW-0677">Repeat</keyword>
<dbReference type="InterPro" id="IPR011990">
    <property type="entry name" value="TPR-like_helical_dom_sf"/>
</dbReference>
<name>A0AAF3ETF6_9BILA</name>
<dbReference type="Proteomes" id="UP000887575">
    <property type="component" value="Unassembled WGS sequence"/>
</dbReference>
<dbReference type="PANTHER" id="PTHR15081">
    <property type="entry name" value="NUCLEAR AUTOANTIGENIC SPERM PROTEIN NASP -RELATED"/>
    <property type="match status" value="1"/>
</dbReference>